<dbReference type="RefSeq" id="WP_010747088.1">
    <property type="nucleotide sequence ID" value="NZ_LHUG01000005.1"/>
</dbReference>
<dbReference type="AlphaFoldDB" id="A0A267HU78"/>
<sequence>MRKDDPVLILENAKFIWPWERVEQACRLFAKGVKPTQVAQIMGEDVLDIGLLLLHLMDKGWIECA</sequence>
<organism evidence="1 2">
    <name type="scientific">Enterococcus canintestini</name>
    <dbReference type="NCBI Taxonomy" id="317010"/>
    <lineage>
        <taxon>Bacteria</taxon>
        <taxon>Bacillati</taxon>
        <taxon>Bacillota</taxon>
        <taxon>Bacilli</taxon>
        <taxon>Lactobacillales</taxon>
        <taxon>Enterococcaceae</taxon>
        <taxon>Enterococcus</taxon>
    </lineage>
</organism>
<evidence type="ECO:0000313" key="1">
    <source>
        <dbReference type="EMBL" id="PAB01090.1"/>
    </source>
</evidence>
<name>A0A267HU78_9ENTE</name>
<reference evidence="1 2" key="1">
    <citation type="submission" date="2015-08" db="EMBL/GenBank/DDBJ databases">
        <title>Enterococcus genome sequence.</title>
        <authorList>
            <person name="Acedo J.Z."/>
            <person name="Vederas J.C."/>
        </authorList>
    </citation>
    <scope>NUCLEOTIDE SEQUENCE [LARGE SCALE GENOMIC DNA]</scope>
    <source>
        <strain evidence="1 2">49</strain>
    </source>
</reference>
<proteinExistence type="predicted"/>
<gene>
    <name evidence="1" type="ORF">AKL21_07490</name>
</gene>
<protein>
    <submittedName>
        <fullName evidence="1">Uncharacterized protein</fullName>
    </submittedName>
</protein>
<keyword evidence="2" id="KW-1185">Reference proteome</keyword>
<dbReference type="EMBL" id="LHUG01000005">
    <property type="protein sequence ID" value="PAB01090.1"/>
    <property type="molecule type" value="Genomic_DNA"/>
</dbReference>
<comment type="caution">
    <text evidence="1">The sequence shown here is derived from an EMBL/GenBank/DDBJ whole genome shotgun (WGS) entry which is preliminary data.</text>
</comment>
<dbReference type="Proteomes" id="UP000216797">
    <property type="component" value="Unassembled WGS sequence"/>
</dbReference>
<accession>A0A267HU78</accession>
<evidence type="ECO:0000313" key="2">
    <source>
        <dbReference type="Proteomes" id="UP000216797"/>
    </source>
</evidence>